<dbReference type="PANTHER" id="PTHR47151:SF2">
    <property type="entry name" value="AMINO ACID BINDING PROTEIN"/>
    <property type="match status" value="1"/>
</dbReference>
<dbReference type="SUPFAM" id="SSF53822">
    <property type="entry name" value="Periplasmic binding protein-like I"/>
    <property type="match status" value="1"/>
</dbReference>
<comment type="similarity">
    <text evidence="1">Belongs to the leucine-binding protein family.</text>
</comment>
<dbReference type="InterPro" id="IPR028081">
    <property type="entry name" value="Leu-bd"/>
</dbReference>
<sequence length="397" mass="40936">MALTACGTRAEEGGGGAEGGAGGGGGETKTAVIGVVAPLSGDLAPLGLGIQHSVELAVQQANESGAIPGWTLEVQPEDDQATPDVGRNAATSLSSDADVVAMVGPLNSSVGQAVQPVFDAAGILQVSPANTNPSLTRGANFDTAPERTYPTYFRTCTTDSIQGPFAARYLYETAGITRIATVHDKKAYGQGLVEAFSAEFEELGGEIVAAETINPEDDNFSAVITSVGSGDPEALYYGGEYPQSGPLSQQMKAAGLDIPLMGGDGMYSPEYIELAGEQSEGDLATSVGAPVEDLPSAQQFVTDYEAAGFPDPYEAYGAYSYDAAQAVIEALKVSLPEAETAEDAREATVEAMASVSFEGATGPVAFDEFGDNTTRILTAYKVEGGAWVADQTDEFED</sequence>
<organism evidence="5 6">
    <name type="scientific">Desertihabitans brevis</name>
    <dbReference type="NCBI Taxonomy" id="2268447"/>
    <lineage>
        <taxon>Bacteria</taxon>
        <taxon>Bacillati</taxon>
        <taxon>Actinomycetota</taxon>
        <taxon>Actinomycetes</taxon>
        <taxon>Propionibacteriales</taxon>
        <taxon>Propionibacteriaceae</taxon>
        <taxon>Desertihabitans</taxon>
    </lineage>
</organism>
<evidence type="ECO:0000259" key="4">
    <source>
        <dbReference type="Pfam" id="PF13458"/>
    </source>
</evidence>
<dbReference type="AlphaFoldDB" id="A0A367YY84"/>
<keyword evidence="6" id="KW-1185">Reference proteome</keyword>
<protein>
    <submittedName>
        <fullName evidence="5">Branched-chain amino acid ABC transporter substrate-binding protein</fullName>
    </submittedName>
</protein>
<evidence type="ECO:0000256" key="1">
    <source>
        <dbReference type="ARBA" id="ARBA00010062"/>
    </source>
</evidence>
<dbReference type="InterPro" id="IPR028082">
    <property type="entry name" value="Peripla_BP_I"/>
</dbReference>
<dbReference type="PANTHER" id="PTHR47151">
    <property type="entry name" value="LEU/ILE/VAL-BINDING ABC TRANSPORTER SUBUNIT"/>
    <property type="match status" value="1"/>
</dbReference>
<proteinExistence type="inferred from homology"/>
<dbReference type="Pfam" id="PF13458">
    <property type="entry name" value="Peripla_BP_6"/>
    <property type="match status" value="1"/>
</dbReference>
<evidence type="ECO:0000313" key="6">
    <source>
        <dbReference type="Proteomes" id="UP000252770"/>
    </source>
</evidence>
<dbReference type="CDD" id="cd06342">
    <property type="entry name" value="PBP1_ABC_LIVBP-like"/>
    <property type="match status" value="1"/>
</dbReference>
<feature type="domain" description="Leucine-binding protein" evidence="4">
    <location>
        <begin position="33"/>
        <end position="383"/>
    </location>
</feature>
<dbReference type="Gene3D" id="3.40.50.2300">
    <property type="match status" value="2"/>
</dbReference>
<feature type="region of interest" description="Disordered" evidence="3">
    <location>
        <begin position="1"/>
        <end position="25"/>
    </location>
</feature>
<gene>
    <name evidence="5" type="ORF">DT076_03980</name>
</gene>
<accession>A0A367YY84</accession>
<evidence type="ECO:0000256" key="3">
    <source>
        <dbReference type="SAM" id="MobiDB-lite"/>
    </source>
</evidence>
<reference evidence="5 6" key="1">
    <citation type="submission" date="2018-07" db="EMBL/GenBank/DDBJ databases">
        <title>Desertimonas flava gen. nov. sp. nov.</title>
        <authorList>
            <person name="Liu S."/>
        </authorList>
    </citation>
    <scope>NUCLEOTIDE SEQUENCE [LARGE SCALE GENOMIC DNA]</scope>
    <source>
        <strain evidence="5 6">16Sb5-5</strain>
    </source>
</reference>
<evidence type="ECO:0000256" key="2">
    <source>
        <dbReference type="ARBA" id="ARBA00022729"/>
    </source>
</evidence>
<evidence type="ECO:0000313" key="5">
    <source>
        <dbReference type="EMBL" id="RCK70865.1"/>
    </source>
</evidence>
<feature type="compositionally biased region" description="Gly residues" evidence="3">
    <location>
        <begin position="13"/>
        <end position="25"/>
    </location>
</feature>
<name>A0A367YY84_9ACTN</name>
<comment type="caution">
    <text evidence="5">The sequence shown here is derived from an EMBL/GenBank/DDBJ whole genome shotgun (WGS) entry which is preliminary data.</text>
</comment>
<dbReference type="Proteomes" id="UP000252770">
    <property type="component" value="Unassembled WGS sequence"/>
</dbReference>
<dbReference type="EMBL" id="QOUI01000002">
    <property type="protein sequence ID" value="RCK70865.1"/>
    <property type="molecule type" value="Genomic_DNA"/>
</dbReference>
<keyword evidence="2" id="KW-0732">Signal</keyword>